<feature type="region of interest" description="Disordered" evidence="1">
    <location>
        <begin position="138"/>
        <end position="165"/>
    </location>
</feature>
<name>A0AAU7UB11_9DEIO</name>
<dbReference type="AlphaFoldDB" id="A0AAU7UB11"/>
<dbReference type="SUPFAM" id="SSF56784">
    <property type="entry name" value="HAD-like"/>
    <property type="match status" value="1"/>
</dbReference>
<dbReference type="RefSeq" id="WP_350243695.1">
    <property type="nucleotide sequence ID" value="NZ_CP158299.1"/>
</dbReference>
<dbReference type="InterPro" id="IPR036412">
    <property type="entry name" value="HAD-like_sf"/>
</dbReference>
<accession>A0AAU7UB11</accession>
<organism evidence="2">
    <name type="scientific">Deinococcus sonorensis KR-87</name>
    <dbReference type="NCBI Taxonomy" id="694439"/>
    <lineage>
        <taxon>Bacteria</taxon>
        <taxon>Thermotogati</taxon>
        <taxon>Deinococcota</taxon>
        <taxon>Deinococci</taxon>
        <taxon>Deinococcales</taxon>
        <taxon>Deinococcaceae</taxon>
        <taxon>Deinococcus</taxon>
    </lineage>
</organism>
<sequence>MNDASVAVPAWLADTETVDPQAEPPQPEQPCPVPLAVYVDVDETMLRDYGQRQIPIPAVIRQIKALYRQGAELYCWSSGGAAHARQCAEACGVAECFQAFLPKPQVLIDDQQPGQWRRTLHVHPAQCSSQTTLDEYREDLRPCRPATPEATKPEPAPLPKRDLFS</sequence>
<dbReference type="KEGG" id="dsc:ABOD76_19865"/>
<proteinExistence type="predicted"/>
<dbReference type="EMBL" id="CP158299">
    <property type="protein sequence ID" value="XBV85654.1"/>
    <property type="molecule type" value="Genomic_DNA"/>
</dbReference>
<evidence type="ECO:0000313" key="2">
    <source>
        <dbReference type="EMBL" id="XBV85654.1"/>
    </source>
</evidence>
<gene>
    <name evidence="2" type="ORF">ABOD76_19865</name>
</gene>
<evidence type="ECO:0008006" key="3">
    <source>
        <dbReference type="Google" id="ProtNLM"/>
    </source>
</evidence>
<protein>
    <recommendedName>
        <fullName evidence="3">DUF705 domain-containing protein</fullName>
    </recommendedName>
</protein>
<evidence type="ECO:0000256" key="1">
    <source>
        <dbReference type="SAM" id="MobiDB-lite"/>
    </source>
</evidence>
<reference evidence="2" key="1">
    <citation type="submission" date="2024-06" db="EMBL/GenBank/DDBJ databases">
        <title>Draft Genome Sequence of Deinococcus sonorensis Type Strain KR-87, a Biofilm Producing Representative of the Genus Deinococcus.</title>
        <authorList>
            <person name="Boren L.S."/>
            <person name="Grosso R.A."/>
            <person name="Hugenberg-Cox A.N."/>
            <person name="Hill J.T.E."/>
            <person name="Albert C.M."/>
            <person name="Tuohy J.M."/>
        </authorList>
    </citation>
    <scope>NUCLEOTIDE SEQUENCE</scope>
    <source>
        <strain evidence="2">KR-87</strain>
    </source>
</reference>